<dbReference type="PROSITE" id="PS50053">
    <property type="entry name" value="UBIQUITIN_2"/>
    <property type="match status" value="1"/>
</dbReference>
<name>A0A1Y1ZNJ6_9PLEO</name>
<dbReference type="GO" id="GO:0031593">
    <property type="term" value="F:polyubiquitin modification-dependent protein binding"/>
    <property type="evidence" value="ECO:0007669"/>
    <property type="project" value="TreeGrafter"/>
</dbReference>
<reference evidence="2 3" key="1">
    <citation type="submission" date="2016-07" db="EMBL/GenBank/DDBJ databases">
        <title>Pervasive Adenine N6-methylation of Active Genes in Fungi.</title>
        <authorList>
            <consortium name="DOE Joint Genome Institute"/>
            <person name="Mondo S.J."/>
            <person name="Dannebaum R.O."/>
            <person name="Kuo R.C."/>
            <person name="Labutti K."/>
            <person name="Haridas S."/>
            <person name="Kuo A."/>
            <person name="Salamov A."/>
            <person name="Ahrendt S.R."/>
            <person name="Lipzen A."/>
            <person name="Sullivan W."/>
            <person name="Andreopoulos W.B."/>
            <person name="Clum A."/>
            <person name="Lindquist E."/>
            <person name="Daum C."/>
            <person name="Ramamoorthy G.K."/>
            <person name="Gryganskyi A."/>
            <person name="Culley D."/>
            <person name="Magnuson J.K."/>
            <person name="James T.Y."/>
            <person name="O'Malley M.A."/>
            <person name="Stajich J.E."/>
            <person name="Spatafora J.W."/>
            <person name="Visel A."/>
            <person name="Grigoriev I.V."/>
        </authorList>
    </citation>
    <scope>NUCLEOTIDE SEQUENCE [LARGE SCALE GENOMIC DNA]</scope>
    <source>
        <strain evidence="2 3">CBS 115471</strain>
    </source>
</reference>
<dbReference type="AlphaFoldDB" id="A0A1Y1ZNJ6"/>
<comment type="caution">
    <text evidence="2">The sequence shown here is derived from an EMBL/GenBank/DDBJ whole genome shotgun (WGS) entry which is preliminary data.</text>
</comment>
<accession>A0A1Y1ZNJ6</accession>
<dbReference type="GO" id="GO:0005829">
    <property type="term" value="C:cytosol"/>
    <property type="evidence" value="ECO:0007669"/>
    <property type="project" value="TreeGrafter"/>
</dbReference>
<dbReference type="PANTHER" id="PTHR10677">
    <property type="entry name" value="UBIQUILIN"/>
    <property type="match status" value="1"/>
</dbReference>
<dbReference type="Gene3D" id="3.10.20.90">
    <property type="entry name" value="Phosphatidylinositol 3-kinase Catalytic Subunit, Chain A, domain 1"/>
    <property type="match status" value="2"/>
</dbReference>
<dbReference type="InterPro" id="IPR029071">
    <property type="entry name" value="Ubiquitin-like_domsf"/>
</dbReference>
<dbReference type="Pfam" id="PF14560">
    <property type="entry name" value="Ubiquitin_2"/>
    <property type="match status" value="1"/>
</dbReference>
<sequence length="192" mass="21679">MAAAKDLEVQQYRDFLYIEEATSDEGEGSRINFSTSQTVEELKRAIAAQLNIPQQWSYLELVMGTTELTELNRRLDSYGVFDGDTIYYVRDTPPASRPPPYTPSANPSTKILNNVMFRDLDGKTLVLHGVPISWTVKQLRNKLGVEKHLSDQVGDFRFICNGKQLQDERILETYGMVDSCTINIVLRLKGGA</sequence>
<dbReference type="Proteomes" id="UP000193144">
    <property type="component" value="Unassembled WGS sequence"/>
</dbReference>
<dbReference type="EMBL" id="MCFA01000057">
    <property type="protein sequence ID" value="ORY11829.1"/>
    <property type="molecule type" value="Genomic_DNA"/>
</dbReference>
<dbReference type="SUPFAM" id="SSF54236">
    <property type="entry name" value="Ubiquitin-like"/>
    <property type="match status" value="2"/>
</dbReference>
<keyword evidence="3" id="KW-1185">Reference proteome</keyword>
<gene>
    <name evidence="2" type="ORF">BCR34DRAFT_564734</name>
</gene>
<dbReference type="SMART" id="SM00213">
    <property type="entry name" value="UBQ"/>
    <property type="match status" value="2"/>
</dbReference>
<protein>
    <recommendedName>
        <fullName evidence="1">Ubiquitin-like domain-containing protein</fullName>
    </recommendedName>
</protein>
<organism evidence="2 3">
    <name type="scientific">Clohesyomyces aquaticus</name>
    <dbReference type="NCBI Taxonomy" id="1231657"/>
    <lineage>
        <taxon>Eukaryota</taxon>
        <taxon>Fungi</taxon>
        <taxon>Dikarya</taxon>
        <taxon>Ascomycota</taxon>
        <taxon>Pezizomycotina</taxon>
        <taxon>Dothideomycetes</taxon>
        <taxon>Pleosporomycetidae</taxon>
        <taxon>Pleosporales</taxon>
        <taxon>Lindgomycetaceae</taxon>
        <taxon>Clohesyomyces</taxon>
    </lineage>
</organism>
<dbReference type="PANTHER" id="PTHR10677:SF3">
    <property type="entry name" value="FI07626P-RELATED"/>
    <property type="match status" value="1"/>
</dbReference>
<evidence type="ECO:0000259" key="1">
    <source>
        <dbReference type="PROSITE" id="PS50053"/>
    </source>
</evidence>
<evidence type="ECO:0000313" key="2">
    <source>
        <dbReference type="EMBL" id="ORY11829.1"/>
    </source>
</evidence>
<proteinExistence type="predicted"/>
<dbReference type="InterPro" id="IPR000626">
    <property type="entry name" value="Ubiquitin-like_dom"/>
</dbReference>
<dbReference type="CDD" id="cd17039">
    <property type="entry name" value="Ubl_ubiquitin_like"/>
    <property type="match status" value="2"/>
</dbReference>
<dbReference type="Pfam" id="PF00240">
    <property type="entry name" value="ubiquitin"/>
    <property type="match status" value="1"/>
</dbReference>
<dbReference type="InterPro" id="IPR015496">
    <property type="entry name" value="Ubiquilin"/>
</dbReference>
<dbReference type="STRING" id="1231657.A0A1Y1ZNJ6"/>
<feature type="domain" description="Ubiquitin-like" evidence="1">
    <location>
        <begin position="113"/>
        <end position="191"/>
    </location>
</feature>
<evidence type="ECO:0000313" key="3">
    <source>
        <dbReference type="Proteomes" id="UP000193144"/>
    </source>
</evidence>
<dbReference type="GO" id="GO:0006511">
    <property type="term" value="P:ubiquitin-dependent protein catabolic process"/>
    <property type="evidence" value="ECO:0007669"/>
    <property type="project" value="TreeGrafter"/>
</dbReference>
<dbReference type="OrthoDB" id="428577at2759"/>